<evidence type="ECO:0000313" key="1">
    <source>
        <dbReference type="EMBL" id="CUN56251.1"/>
    </source>
</evidence>
<protein>
    <submittedName>
        <fullName evidence="1">Uncharacterized conserved protein</fullName>
    </submittedName>
</protein>
<reference evidence="1 2" key="1">
    <citation type="submission" date="2015-09" db="EMBL/GenBank/DDBJ databases">
        <authorList>
            <consortium name="Pathogen Informatics"/>
        </authorList>
    </citation>
    <scope>NUCLEOTIDE SEQUENCE [LARGE SCALE GENOMIC DNA]</scope>
    <source>
        <strain evidence="1 2">2789STDY5834856</strain>
    </source>
</reference>
<proteinExistence type="predicted"/>
<sequence>MIDIYTIGHSNYSIERFVEMLKKFKIDVVVDIRGTPYSKYNTQYNKEALGITLKELGFKYIYMGREFAAQRDNKIIYTWEGYSDFEKVINEPSFIEGIERLKNGLAKGYTIALLGAKQDPVTCHRFALVGRDLYKRGFNVKHIEDDLTISSQLDLEERLLERYYPNEEQITMDLLLNGEKSREEKLIDSYRKINREIGFRVENLNVTKKI</sequence>
<dbReference type="PANTHER" id="PTHR39337">
    <property type="entry name" value="BLR5642 PROTEIN"/>
    <property type="match status" value="1"/>
</dbReference>
<dbReference type="Pfam" id="PF04343">
    <property type="entry name" value="DUF488"/>
    <property type="match status" value="1"/>
</dbReference>
<dbReference type="PANTHER" id="PTHR39337:SF1">
    <property type="entry name" value="BLR5642 PROTEIN"/>
    <property type="match status" value="1"/>
</dbReference>
<dbReference type="PIRSF" id="PIRSF024492">
    <property type="entry name" value="UCP024492"/>
    <property type="match status" value="1"/>
</dbReference>
<evidence type="ECO:0000313" key="2">
    <source>
        <dbReference type="Proteomes" id="UP000095594"/>
    </source>
</evidence>
<accession>A0A173XWC8</accession>
<name>A0A173XWC8_9CLOT</name>
<dbReference type="EMBL" id="CYZX01000001">
    <property type="protein sequence ID" value="CUN56251.1"/>
    <property type="molecule type" value="Genomic_DNA"/>
</dbReference>
<dbReference type="AlphaFoldDB" id="A0A173XWC8"/>
<organism evidence="1 2">
    <name type="scientific">Clostridium disporicum</name>
    <dbReference type="NCBI Taxonomy" id="84024"/>
    <lineage>
        <taxon>Bacteria</taxon>
        <taxon>Bacillati</taxon>
        <taxon>Bacillota</taxon>
        <taxon>Clostridia</taxon>
        <taxon>Eubacteriales</taxon>
        <taxon>Clostridiaceae</taxon>
        <taxon>Clostridium</taxon>
    </lineage>
</organism>
<dbReference type="Proteomes" id="UP000095594">
    <property type="component" value="Unassembled WGS sequence"/>
</dbReference>
<dbReference type="InterPro" id="IPR014519">
    <property type="entry name" value="UCP024492"/>
</dbReference>
<dbReference type="InterPro" id="IPR007438">
    <property type="entry name" value="DUF488"/>
</dbReference>
<gene>
    <name evidence="1" type="ORF">ERS852471_00143</name>
</gene>